<gene>
    <name evidence="6" type="ORF">KTA_17670</name>
</gene>
<dbReference type="AlphaFoldDB" id="A0A455T136"/>
<evidence type="ECO:0000313" key="6">
    <source>
        <dbReference type="EMBL" id="BBH93568.1"/>
    </source>
</evidence>
<evidence type="ECO:0000256" key="1">
    <source>
        <dbReference type="ARBA" id="ARBA00023015"/>
    </source>
</evidence>
<reference evidence="6" key="1">
    <citation type="submission" date="2018-12" db="EMBL/GenBank/DDBJ databases">
        <title>Novel natural products biosynthetic potential of the class Ktedonobacteria.</title>
        <authorList>
            <person name="Zheng Y."/>
            <person name="Saitou A."/>
            <person name="Wang C.M."/>
            <person name="Toyoda A."/>
            <person name="Minakuchi Y."/>
            <person name="Sekiguchi Y."/>
            <person name="Ueda K."/>
            <person name="Takano H."/>
            <person name="Sakai Y."/>
            <person name="Yokota A."/>
            <person name="Yabe S."/>
        </authorList>
    </citation>
    <scope>NUCLEOTIDE SEQUENCE</scope>
    <source>
        <strain evidence="6">A3-2</strain>
    </source>
</reference>
<evidence type="ECO:0000256" key="3">
    <source>
        <dbReference type="ARBA" id="ARBA00023163"/>
    </source>
</evidence>
<protein>
    <submittedName>
        <fullName evidence="6">Transcriptional regulator</fullName>
    </submittedName>
</protein>
<dbReference type="CDD" id="cd00090">
    <property type="entry name" value="HTH_ARSR"/>
    <property type="match status" value="1"/>
</dbReference>
<dbReference type="PRINTS" id="PR00778">
    <property type="entry name" value="HTHARSR"/>
</dbReference>
<accession>A0A455T136</accession>
<dbReference type="NCBIfam" id="NF033788">
    <property type="entry name" value="HTH_metalloreg"/>
    <property type="match status" value="1"/>
</dbReference>
<dbReference type="EMBL" id="AP019377">
    <property type="protein sequence ID" value="BBH93568.1"/>
    <property type="molecule type" value="Genomic_DNA"/>
</dbReference>
<dbReference type="InterPro" id="IPR036388">
    <property type="entry name" value="WH-like_DNA-bd_sf"/>
</dbReference>
<proteinExistence type="predicted"/>
<feature type="compositionally biased region" description="Basic and acidic residues" evidence="4">
    <location>
        <begin position="1"/>
        <end position="18"/>
    </location>
</feature>
<evidence type="ECO:0000256" key="2">
    <source>
        <dbReference type="ARBA" id="ARBA00023125"/>
    </source>
</evidence>
<evidence type="ECO:0000256" key="4">
    <source>
        <dbReference type="SAM" id="MobiDB-lite"/>
    </source>
</evidence>
<feature type="region of interest" description="Disordered" evidence="4">
    <location>
        <begin position="1"/>
        <end position="32"/>
    </location>
</feature>
<dbReference type="InterPro" id="IPR036390">
    <property type="entry name" value="WH_DNA-bd_sf"/>
</dbReference>
<sequence>MTEERLYAAQEREERRPQDLAGGARWKQMSSEGGFPDPLLELIAARFRLLGEPLRLKLLAALTGGERSVGELVAMTGASQPNVSKHLAALMQGGLVKRRKVGTSIYYALADPSVLTLCDIVCAGVQERFTSLAQSLQ</sequence>
<keyword evidence="1" id="KW-0805">Transcription regulation</keyword>
<evidence type="ECO:0000259" key="5">
    <source>
        <dbReference type="PROSITE" id="PS50987"/>
    </source>
</evidence>
<dbReference type="SMART" id="SM00418">
    <property type="entry name" value="HTH_ARSR"/>
    <property type="match status" value="1"/>
</dbReference>
<dbReference type="Gene3D" id="1.10.10.10">
    <property type="entry name" value="Winged helix-like DNA-binding domain superfamily/Winged helix DNA-binding domain"/>
    <property type="match status" value="1"/>
</dbReference>
<name>A0A455T136_9CHLR</name>
<dbReference type="PANTHER" id="PTHR43132">
    <property type="entry name" value="ARSENICAL RESISTANCE OPERON REPRESSOR ARSR-RELATED"/>
    <property type="match status" value="1"/>
</dbReference>
<feature type="domain" description="HTH arsR-type" evidence="5">
    <location>
        <begin position="35"/>
        <end position="129"/>
    </location>
</feature>
<keyword evidence="2" id="KW-0238">DNA-binding</keyword>
<organism evidence="6">
    <name type="scientific">Thermogemmatispora argillosa</name>
    <dbReference type="NCBI Taxonomy" id="2045280"/>
    <lineage>
        <taxon>Bacteria</taxon>
        <taxon>Bacillati</taxon>
        <taxon>Chloroflexota</taxon>
        <taxon>Ktedonobacteria</taxon>
        <taxon>Thermogemmatisporales</taxon>
        <taxon>Thermogemmatisporaceae</taxon>
        <taxon>Thermogemmatispora</taxon>
    </lineage>
</organism>
<dbReference type="SUPFAM" id="SSF46785">
    <property type="entry name" value="Winged helix' DNA-binding domain"/>
    <property type="match status" value="1"/>
</dbReference>
<dbReference type="GO" id="GO:0003677">
    <property type="term" value="F:DNA binding"/>
    <property type="evidence" value="ECO:0007669"/>
    <property type="project" value="UniProtKB-KW"/>
</dbReference>
<keyword evidence="3" id="KW-0804">Transcription</keyword>
<dbReference type="InterPro" id="IPR051011">
    <property type="entry name" value="Metal_resp_trans_reg"/>
</dbReference>
<dbReference type="GO" id="GO:0003700">
    <property type="term" value="F:DNA-binding transcription factor activity"/>
    <property type="evidence" value="ECO:0007669"/>
    <property type="project" value="InterPro"/>
</dbReference>
<dbReference type="Pfam" id="PF01022">
    <property type="entry name" value="HTH_5"/>
    <property type="match status" value="1"/>
</dbReference>
<dbReference type="InterPro" id="IPR011991">
    <property type="entry name" value="ArsR-like_HTH"/>
</dbReference>
<dbReference type="PANTHER" id="PTHR43132:SF9">
    <property type="entry name" value="ARSR FAMILY TRANSCRIPTIONAL REGULATORY PROTEIN"/>
    <property type="match status" value="1"/>
</dbReference>
<dbReference type="InterPro" id="IPR001845">
    <property type="entry name" value="HTH_ArsR_DNA-bd_dom"/>
</dbReference>
<dbReference type="PROSITE" id="PS50987">
    <property type="entry name" value="HTH_ARSR_2"/>
    <property type="match status" value="1"/>
</dbReference>